<dbReference type="EMBL" id="QYTW02000003">
    <property type="protein sequence ID" value="RST60873.1"/>
    <property type="molecule type" value="Genomic_DNA"/>
</dbReference>
<dbReference type="NCBIfam" id="TIGR02737">
    <property type="entry name" value="caa3_CtaG"/>
    <property type="match status" value="1"/>
</dbReference>
<dbReference type="InterPro" id="IPR014108">
    <property type="entry name" value="Caa3-assmbl_CtaG"/>
</dbReference>
<feature type="transmembrane region" description="Helical" evidence="6">
    <location>
        <begin position="149"/>
        <end position="167"/>
    </location>
</feature>
<evidence type="ECO:0000313" key="7">
    <source>
        <dbReference type="EMBL" id="GIN94567.1"/>
    </source>
</evidence>
<keyword evidence="5 6" id="KW-0472">Membrane</keyword>
<proteinExistence type="predicted"/>
<dbReference type="EMBL" id="BORJ01000001">
    <property type="protein sequence ID" value="GIN94567.1"/>
    <property type="molecule type" value="Genomic_DNA"/>
</dbReference>
<feature type="transmembrane region" description="Helical" evidence="6">
    <location>
        <begin position="187"/>
        <end position="206"/>
    </location>
</feature>
<evidence type="ECO:0000313" key="8">
    <source>
        <dbReference type="EMBL" id="RST60873.1"/>
    </source>
</evidence>
<keyword evidence="3 6" id="KW-0812">Transmembrane</keyword>
<dbReference type="AlphaFoldDB" id="A0A429XD11"/>
<dbReference type="GO" id="GO:0005886">
    <property type="term" value="C:plasma membrane"/>
    <property type="evidence" value="ECO:0007669"/>
    <property type="project" value="UniProtKB-SubCell"/>
</dbReference>
<keyword evidence="2" id="KW-1003">Cell membrane</keyword>
<comment type="subcellular location">
    <subcellularLocation>
        <location evidence="1">Cell membrane</location>
        <topology evidence="1">Multi-pass membrane protein</topology>
    </subcellularLocation>
</comment>
<feature type="transmembrane region" description="Helical" evidence="6">
    <location>
        <begin position="83"/>
        <end position="102"/>
    </location>
</feature>
<feature type="transmembrane region" description="Helical" evidence="6">
    <location>
        <begin position="12"/>
        <end position="30"/>
    </location>
</feature>
<evidence type="ECO:0000256" key="1">
    <source>
        <dbReference type="ARBA" id="ARBA00004651"/>
    </source>
</evidence>
<gene>
    <name evidence="8" type="primary">ctaG</name>
    <name evidence="8" type="ORF">D5F11_005885</name>
    <name evidence="7" type="ORF">J6TS1_04370</name>
</gene>
<dbReference type="Proteomes" id="UP000287296">
    <property type="component" value="Unassembled WGS sequence"/>
</dbReference>
<reference evidence="8 9" key="1">
    <citation type="submission" date="2018-12" db="EMBL/GenBank/DDBJ databases">
        <authorList>
            <person name="Sun L."/>
            <person name="Chen Z."/>
        </authorList>
    </citation>
    <scope>NUCLEOTIDE SEQUENCE [LARGE SCALE GENOMIC DNA]</scope>
    <source>
        <strain evidence="8 9">LMG 29736</strain>
    </source>
</reference>
<sequence>MPLSIFGFRALWSPYFLMFILVLVAVYFYLTVKKRHLFKDSEPLKKSQAALFLISMLLLYIIKGSPVDLMAHIMFTFHMVQMAFLYLVIPPLFISGVPNWIWKHVIELPSFNGIFRFFTKPLIALVMFNGLFSVYHIPMVMDYVKMNMFLHALYTVVLFVFALFLWWPLVNKLPGHYQLHGLKKVGYILGDGVLLTPACGLIIFAPEAMYATYTDGEMWMKAMELCVPGATLAGLNISGPELFTNMPAREDQQLGGVLMKIIQEIVLATILSKVFFEWYKKESTGVDPVDESLIQHDPRPAD</sequence>
<dbReference type="OrthoDB" id="128422at2"/>
<name>A0A429XD11_SIMTE</name>
<dbReference type="InterPro" id="IPR019108">
    <property type="entry name" value="Caa3_assmbl_CtaG-rel"/>
</dbReference>
<evidence type="ECO:0000256" key="2">
    <source>
        <dbReference type="ARBA" id="ARBA00022475"/>
    </source>
</evidence>
<dbReference type="Proteomes" id="UP000680670">
    <property type="component" value="Unassembled WGS sequence"/>
</dbReference>
<dbReference type="RefSeq" id="WP_120115278.1">
    <property type="nucleotide sequence ID" value="NZ_BORJ01000001.1"/>
</dbReference>
<comment type="caution">
    <text evidence="8">The sequence shown here is derived from an EMBL/GenBank/DDBJ whole genome shotgun (WGS) entry which is preliminary data.</text>
</comment>
<reference evidence="7 10" key="2">
    <citation type="submission" date="2021-03" db="EMBL/GenBank/DDBJ databases">
        <title>Antimicrobial resistance genes in bacteria isolated from Japanese honey, and their potential for conferring macrolide and lincosamide resistance in the American foulbrood pathogen Paenibacillus larvae.</title>
        <authorList>
            <person name="Okamoto M."/>
            <person name="Kumagai M."/>
            <person name="Kanamori H."/>
            <person name="Takamatsu D."/>
        </authorList>
    </citation>
    <scope>NUCLEOTIDE SEQUENCE [LARGE SCALE GENOMIC DNA]</scope>
    <source>
        <strain evidence="7 10">J6TS1</strain>
    </source>
</reference>
<feature type="transmembrane region" description="Helical" evidence="6">
    <location>
        <begin position="114"/>
        <end position="137"/>
    </location>
</feature>
<protein>
    <submittedName>
        <fullName evidence="8">Cytochrome c oxidase assembly factor CtaG</fullName>
    </submittedName>
    <submittedName>
        <fullName evidence="7">Protein CtaG</fullName>
    </submittedName>
</protein>
<dbReference type="Pfam" id="PF09678">
    <property type="entry name" value="Caa3_CtaG"/>
    <property type="match status" value="1"/>
</dbReference>
<keyword evidence="4 6" id="KW-1133">Transmembrane helix</keyword>
<accession>A0A429XD11</accession>
<evidence type="ECO:0000313" key="10">
    <source>
        <dbReference type="Proteomes" id="UP000680670"/>
    </source>
</evidence>
<feature type="transmembrane region" description="Helical" evidence="6">
    <location>
        <begin position="50"/>
        <end position="71"/>
    </location>
</feature>
<evidence type="ECO:0000256" key="6">
    <source>
        <dbReference type="SAM" id="Phobius"/>
    </source>
</evidence>
<organism evidence="8 9">
    <name type="scientific">Siminovitchia terrae</name>
    <name type="common">Bacillus terrae</name>
    <dbReference type="NCBI Taxonomy" id="1914933"/>
    <lineage>
        <taxon>Bacteria</taxon>
        <taxon>Bacillati</taxon>
        <taxon>Bacillota</taxon>
        <taxon>Bacilli</taxon>
        <taxon>Bacillales</taxon>
        <taxon>Bacillaceae</taxon>
        <taxon>Siminovitchia</taxon>
    </lineage>
</organism>
<evidence type="ECO:0000256" key="4">
    <source>
        <dbReference type="ARBA" id="ARBA00022989"/>
    </source>
</evidence>
<evidence type="ECO:0000313" key="9">
    <source>
        <dbReference type="Proteomes" id="UP000287296"/>
    </source>
</evidence>
<evidence type="ECO:0000256" key="3">
    <source>
        <dbReference type="ARBA" id="ARBA00022692"/>
    </source>
</evidence>
<keyword evidence="10" id="KW-1185">Reference proteome</keyword>
<evidence type="ECO:0000256" key="5">
    <source>
        <dbReference type="ARBA" id="ARBA00023136"/>
    </source>
</evidence>